<keyword evidence="3" id="KW-1185">Reference proteome</keyword>
<evidence type="ECO:0000313" key="2">
    <source>
        <dbReference type="EMBL" id="TGL46819.1"/>
    </source>
</evidence>
<dbReference type="AlphaFoldDB" id="A0A4R9JNR2"/>
<dbReference type="NCBIfam" id="NF047476">
    <property type="entry name" value="LA_2168_fam"/>
    <property type="match status" value="1"/>
</dbReference>
<evidence type="ECO:0000313" key="3">
    <source>
        <dbReference type="Proteomes" id="UP000297609"/>
    </source>
</evidence>
<dbReference type="EMBL" id="RQGG01000051">
    <property type="protein sequence ID" value="TGL46819.1"/>
    <property type="molecule type" value="Genomic_DNA"/>
</dbReference>
<name>A0A4R9JNR2_9LEPT</name>
<reference evidence="2" key="1">
    <citation type="journal article" date="2019" name="PLoS Negl. Trop. Dis.">
        <title>Revisiting the worldwide diversity of Leptospira species in the environment.</title>
        <authorList>
            <person name="Vincent A.T."/>
            <person name="Schiettekatte O."/>
            <person name="Bourhy P."/>
            <person name="Veyrier F.J."/>
            <person name="Picardeau M."/>
        </authorList>
    </citation>
    <scope>NUCLEOTIDE SEQUENCE [LARGE SCALE GENOMIC DNA]</scope>
    <source>
        <strain evidence="2">201702454</strain>
    </source>
</reference>
<feature type="region of interest" description="Disordered" evidence="1">
    <location>
        <begin position="186"/>
        <end position="208"/>
    </location>
</feature>
<sequence>MFSKIWILLGIIFLLPFTSVRSVGLEVGVFGYELFLKENQKNKQLEVPGWDFHYQKWGNSFRTEPYLNRTSGESMFVGLKDQNSNNQIVWDLNLQLTSGPDTGLRSYYLGKNNYFGIQTQNFFLGVGRREHRFSPKSFSTLFDAGDGLFLEWKPVPSLVVQIFLWDFHSGSLLISKDQFRSLLRNEGNENQRGTNESPLEPKVTNVSRNHHRRHSVGLVYGETVNIRFGFHYLELGSLGAYTKDHPNDTKRYGADGDSLLHGNFGTQLYSDLFSLDFDVLWCRGNDRTRSKLAESPGSIPIAGEALQMGAELRFGGWKVRSSHMISDREEKNEKQQVVKEGYISLGTHPSQTPYFSQILRIYPSSAITELGYEKNFALIEGRAFGYLSELEISFTYHHIVSKLIGTYFIPYTRTGPSDGKINFQKRDFERFFIAEGMFEISYKEEKSLELGIGVSQLFLPEAMGIHSNFGYVFGRLQI</sequence>
<dbReference type="Proteomes" id="UP000297609">
    <property type="component" value="Unassembled WGS sequence"/>
</dbReference>
<organism evidence="2 3">
    <name type="scientific">Leptospira kemamanensis</name>
    <dbReference type="NCBI Taxonomy" id="2484942"/>
    <lineage>
        <taxon>Bacteria</taxon>
        <taxon>Pseudomonadati</taxon>
        <taxon>Spirochaetota</taxon>
        <taxon>Spirochaetia</taxon>
        <taxon>Leptospirales</taxon>
        <taxon>Leptospiraceae</taxon>
        <taxon>Leptospira</taxon>
    </lineage>
</organism>
<dbReference type="OrthoDB" id="334958at2"/>
<proteinExistence type="predicted"/>
<evidence type="ECO:0000256" key="1">
    <source>
        <dbReference type="SAM" id="MobiDB-lite"/>
    </source>
</evidence>
<gene>
    <name evidence="2" type="ORF">EHQ59_17460</name>
</gene>
<accession>A0A4R9JNR2</accession>
<dbReference type="RefSeq" id="WP_135621242.1">
    <property type="nucleotide sequence ID" value="NZ_RQGG01000051.1"/>
</dbReference>
<evidence type="ECO:0008006" key="4">
    <source>
        <dbReference type="Google" id="ProtNLM"/>
    </source>
</evidence>
<protein>
    <recommendedName>
        <fullName evidence="4">Alginate export domain-containing protein</fullName>
    </recommendedName>
</protein>
<comment type="caution">
    <text evidence="2">The sequence shown here is derived from an EMBL/GenBank/DDBJ whole genome shotgun (WGS) entry which is preliminary data.</text>
</comment>
<feature type="compositionally biased region" description="Polar residues" evidence="1">
    <location>
        <begin position="188"/>
        <end position="197"/>
    </location>
</feature>